<organism evidence="1 2">
    <name type="scientific">Streptomyces lusitanus</name>
    <dbReference type="NCBI Taxonomy" id="68232"/>
    <lineage>
        <taxon>Bacteria</taxon>
        <taxon>Bacillati</taxon>
        <taxon>Actinomycetota</taxon>
        <taxon>Actinomycetes</taxon>
        <taxon>Kitasatosporales</taxon>
        <taxon>Streptomycetaceae</taxon>
        <taxon>Streptomyces</taxon>
    </lineage>
</organism>
<accession>A0ABU3JP78</accession>
<reference evidence="1 2" key="1">
    <citation type="submission" date="2023-05" db="EMBL/GenBank/DDBJ databases">
        <title>Streptomyces fuscus sp. nov., a brown-black pigment producing actinomyces isolated from dry sand of Sea duck farm.</title>
        <authorList>
            <person name="Xie J."/>
            <person name="Shen N."/>
        </authorList>
    </citation>
    <scope>NUCLEOTIDE SEQUENCE [LARGE SCALE GENOMIC DNA]</scope>
    <source>
        <strain evidence="1 2">CGMCC 4.1745</strain>
    </source>
</reference>
<dbReference type="Proteomes" id="UP001249760">
    <property type="component" value="Unassembled WGS sequence"/>
</dbReference>
<dbReference type="EMBL" id="JASKMA010000006">
    <property type="protein sequence ID" value="MDT6983749.1"/>
    <property type="molecule type" value="Genomic_DNA"/>
</dbReference>
<comment type="caution">
    <text evidence="1">The sequence shown here is derived from an EMBL/GenBank/DDBJ whole genome shotgun (WGS) entry which is preliminary data.</text>
</comment>
<name>A0ABU3JP78_9ACTN</name>
<protein>
    <submittedName>
        <fullName evidence="1">Terminase</fullName>
    </submittedName>
</protein>
<proteinExistence type="predicted"/>
<gene>
    <name evidence="1" type="ORF">QNO04_09765</name>
</gene>
<evidence type="ECO:0000313" key="2">
    <source>
        <dbReference type="Proteomes" id="UP001249760"/>
    </source>
</evidence>
<evidence type="ECO:0000313" key="1">
    <source>
        <dbReference type="EMBL" id="MDT6983749.1"/>
    </source>
</evidence>
<sequence length="552" mass="62030">MGVLMVPRPDDEPWPTLGPQVCDLLEERAIHGPGALRGRPYVLDPEKRALIYRWYEVYPQGHPRAGKRRFKRVGLSVRKGTAKTELAAAVAFAELHPEGPVRCDGFDADGEPVGVPVSDPYIPMVAYTEEQTEELAYAALYVMVTEGPDADLFDPGLDRIMRWDGLGRAVPLASSPDARDGARTTFQHFDETHRFTLPRHREAHQTMLANIPKIMLFDPWSLETTTTYTPGEGSVAQGTHEFAELVASGKSKDRTLFFFHRQADPRPDEDLSDDEQIRAAVREASGPSIAAWPDFEGQVDAIVSLYNAPDTDRAYWERVWLNRRVQAGRQAFSVARWAELARPDQPLPEKGERITIGFDGAQFRDATALIATHLATGFQWPLGIWEAPPGANEGDDPDQQWECPADEVDAAMIEAFDTWDVVRAYVDPPYWEGLITTWQGRWGEKQITKWWTNRLKAMAYSLRAYEGAMKTGALTHSGHEAYARHVANARKKQLKMLDEQGKPLWVIEKERHQSPLSMDGAMAGCLSWEAHRDAIAAGVKPKRKPSRMIVLR</sequence>
<dbReference type="RefSeq" id="WP_394306023.1">
    <property type="nucleotide sequence ID" value="NZ_JASKMA010000006.1"/>
</dbReference>
<keyword evidence="2" id="KW-1185">Reference proteome</keyword>